<organism evidence="1 2">
    <name type="scientific">Hyalomma asiaticum</name>
    <name type="common">Tick</name>
    <dbReference type="NCBI Taxonomy" id="266040"/>
    <lineage>
        <taxon>Eukaryota</taxon>
        <taxon>Metazoa</taxon>
        <taxon>Ecdysozoa</taxon>
        <taxon>Arthropoda</taxon>
        <taxon>Chelicerata</taxon>
        <taxon>Arachnida</taxon>
        <taxon>Acari</taxon>
        <taxon>Parasitiformes</taxon>
        <taxon>Ixodida</taxon>
        <taxon>Ixodoidea</taxon>
        <taxon>Ixodidae</taxon>
        <taxon>Hyalomminae</taxon>
        <taxon>Hyalomma</taxon>
    </lineage>
</organism>
<gene>
    <name evidence="1" type="ORF">HPB50_009309</name>
</gene>
<protein>
    <submittedName>
        <fullName evidence="1">Uncharacterized protein</fullName>
    </submittedName>
</protein>
<comment type="caution">
    <text evidence="1">The sequence shown here is derived from an EMBL/GenBank/DDBJ whole genome shotgun (WGS) entry which is preliminary data.</text>
</comment>
<evidence type="ECO:0000313" key="2">
    <source>
        <dbReference type="Proteomes" id="UP000821845"/>
    </source>
</evidence>
<dbReference type="EMBL" id="CM023481">
    <property type="protein sequence ID" value="KAH6945625.1"/>
    <property type="molecule type" value="Genomic_DNA"/>
</dbReference>
<accession>A0ACB7TFD1</accession>
<name>A0ACB7TFD1_HYAAI</name>
<dbReference type="Proteomes" id="UP000821845">
    <property type="component" value="Chromosome 1"/>
</dbReference>
<sequence length="159" mass="18436">MALRRSNNEPASAKLQRFINAKQNPGEEVRFFVDCLTFNGEDPVKTQLHREILAEQLSWFLAGLRDRVRRFVLSHEPTTFEEAVEVAAREERIDKLCAQSIHHGSDNAEERELQNRLDRLEKVIKRSLGLSGHEREVGQRRSMRPPLRCYDYGQSGHIV</sequence>
<keyword evidence="2" id="KW-1185">Reference proteome</keyword>
<evidence type="ECO:0000313" key="1">
    <source>
        <dbReference type="EMBL" id="KAH6945625.1"/>
    </source>
</evidence>
<proteinExistence type="predicted"/>
<reference evidence="1" key="1">
    <citation type="submission" date="2020-05" db="EMBL/GenBank/DDBJ databases">
        <title>Large-scale comparative analyses of tick genomes elucidate their genetic diversity and vector capacities.</title>
        <authorList>
            <person name="Jia N."/>
            <person name="Wang J."/>
            <person name="Shi W."/>
            <person name="Du L."/>
            <person name="Sun Y."/>
            <person name="Zhan W."/>
            <person name="Jiang J."/>
            <person name="Wang Q."/>
            <person name="Zhang B."/>
            <person name="Ji P."/>
            <person name="Sakyi L.B."/>
            <person name="Cui X."/>
            <person name="Yuan T."/>
            <person name="Jiang B."/>
            <person name="Yang W."/>
            <person name="Lam T.T.-Y."/>
            <person name="Chang Q."/>
            <person name="Ding S."/>
            <person name="Wang X."/>
            <person name="Zhu J."/>
            <person name="Ruan X."/>
            <person name="Zhao L."/>
            <person name="Wei J."/>
            <person name="Que T."/>
            <person name="Du C."/>
            <person name="Cheng J."/>
            <person name="Dai P."/>
            <person name="Han X."/>
            <person name="Huang E."/>
            <person name="Gao Y."/>
            <person name="Liu J."/>
            <person name="Shao H."/>
            <person name="Ye R."/>
            <person name="Li L."/>
            <person name="Wei W."/>
            <person name="Wang X."/>
            <person name="Wang C."/>
            <person name="Yang T."/>
            <person name="Huo Q."/>
            <person name="Li W."/>
            <person name="Guo W."/>
            <person name="Chen H."/>
            <person name="Zhou L."/>
            <person name="Ni X."/>
            <person name="Tian J."/>
            <person name="Zhou Y."/>
            <person name="Sheng Y."/>
            <person name="Liu T."/>
            <person name="Pan Y."/>
            <person name="Xia L."/>
            <person name="Li J."/>
            <person name="Zhao F."/>
            <person name="Cao W."/>
        </authorList>
    </citation>
    <scope>NUCLEOTIDE SEQUENCE</scope>
    <source>
        <strain evidence="1">Hyas-2018</strain>
    </source>
</reference>